<gene>
    <name evidence="2" type="ORF">C7M84_003564</name>
</gene>
<feature type="region of interest" description="Disordered" evidence="1">
    <location>
        <begin position="95"/>
        <end position="155"/>
    </location>
</feature>
<dbReference type="AlphaFoldDB" id="A0A423TMU3"/>
<reference evidence="2 3" key="2">
    <citation type="submission" date="2019-01" db="EMBL/GenBank/DDBJ databases">
        <title>The decoding of complex shrimp genome reveals the adaptation for benthos swimmer, frequently molting mechanism and breeding impact on genome.</title>
        <authorList>
            <person name="Sun Y."/>
            <person name="Gao Y."/>
            <person name="Yu Y."/>
        </authorList>
    </citation>
    <scope>NUCLEOTIDE SEQUENCE [LARGE SCALE GENOMIC DNA]</scope>
    <source>
        <tissue evidence="2">Muscle</tissue>
    </source>
</reference>
<keyword evidence="3" id="KW-1185">Reference proteome</keyword>
<evidence type="ECO:0000313" key="2">
    <source>
        <dbReference type="EMBL" id="ROT77757.1"/>
    </source>
</evidence>
<name>A0A423TMU3_PENVA</name>
<dbReference type="EMBL" id="QCYY01001483">
    <property type="protein sequence ID" value="ROT77757.1"/>
    <property type="molecule type" value="Genomic_DNA"/>
</dbReference>
<dbReference type="Proteomes" id="UP000283509">
    <property type="component" value="Unassembled WGS sequence"/>
</dbReference>
<reference evidence="2 3" key="1">
    <citation type="submission" date="2018-04" db="EMBL/GenBank/DDBJ databases">
        <authorList>
            <person name="Zhang X."/>
            <person name="Yuan J."/>
            <person name="Li F."/>
            <person name="Xiang J."/>
        </authorList>
    </citation>
    <scope>NUCLEOTIDE SEQUENCE [LARGE SCALE GENOMIC DNA]</scope>
    <source>
        <tissue evidence="2">Muscle</tissue>
    </source>
</reference>
<organism evidence="2 3">
    <name type="scientific">Penaeus vannamei</name>
    <name type="common">Whiteleg shrimp</name>
    <name type="synonym">Litopenaeus vannamei</name>
    <dbReference type="NCBI Taxonomy" id="6689"/>
    <lineage>
        <taxon>Eukaryota</taxon>
        <taxon>Metazoa</taxon>
        <taxon>Ecdysozoa</taxon>
        <taxon>Arthropoda</taxon>
        <taxon>Crustacea</taxon>
        <taxon>Multicrustacea</taxon>
        <taxon>Malacostraca</taxon>
        <taxon>Eumalacostraca</taxon>
        <taxon>Eucarida</taxon>
        <taxon>Decapoda</taxon>
        <taxon>Dendrobranchiata</taxon>
        <taxon>Penaeoidea</taxon>
        <taxon>Penaeidae</taxon>
        <taxon>Penaeus</taxon>
    </lineage>
</organism>
<proteinExistence type="predicted"/>
<evidence type="ECO:0000313" key="3">
    <source>
        <dbReference type="Proteomes" id="UP000283509"/>
    </source>
</evidence>
<comment type="caution">
    <text evidence="2">The sequence shown here is derived from an EMBL/GenBank/DDBJ whole genome shotgun (WGS) entry which is preliminary data.</text>
</comment>
<feature type="compositionally biased region" description="Polar residues" evidence="1">
    <location>
        <begin position="145"/>
        <end position="155"/>
    </location>
</feature>
<protein>
    <submittedName>
        <fullName evidence="2">Uncharacterized protein</fullName>
    </submittedName>
</protein>
<sequence length="155" mass="16472">MEDPTTSPITTPAQILPLNGRWEGGRFMLNLPSLAPAWLQPESRGQPEADRVGALRSHIKGPGAPGGIAFFFSCPHRSLQDVSFCNAVVCGVGGDGRRGDRSTEGTFSFKVSGCNRTSNRDSAGSERRSHRGGRGTPQEELGAHQLSSGSSQVHD</sequence>
<evidence type="ECO:0000256" key="1">
    <source>
        <dbReference type="SAM" id="MobiDB-lite"/>
    </source>
</evidence>
<accession>A0A423TMU3</accession>